<sequence length="263" mass="30114">MEKSKPNPNDAFYKKAEQAFRSLFDTACTKHELHFAMALMPEMRGMQDAGWNTAAETQHAFDEYLEFLSTLEDGRMKCRIALSFYSHISEASGFYEVPKNMLRIAGGQSHVLWPFMELVQSHKQTGAQIAPNANKVLKDLAGHAKELGLNDLAEIFRDAFDPDVRNAYVHADYVVWNDGLRLPKRNGGYARKIPWDEFTIIFDRGVNFFHILREIISEYIRSYDPPKTIRARLQQEPEADWTIYYDANSGGFGVTSGKYPKDT</sequence>
<gene>
    <name evidence="1" type="ORF">J2T55_000797</name>
</gene>
<accession>A0AAE3HKB8</accession>
<proteinExistence type="predicted"/>
<dbReference type="Proteomes" id="UP001204445">
    <property type="component" value="Unassembled WGS sequence"/>
</dbReference>
<dbReference type="AlphaFoldDB" id="A0AAE3HKB8"/>
<evidence type="ECO:0000313" key="1">
    <source>
        <dbReference type="EMBL" id="MCS3902793.1"/>
    </source>
</evidence>
<comment type="caution">
    <text evidence="1">The sequence shown here is derived from an EMBL/GenBank/DDBJ whole genome shotgun (WGS) entry which is preliminary data.</text>
</comment>
<reference evidence="1" key="1">
    <citation type="submission" date="2022-08" db="EMBL/GenBank/DDBJ databases">
        <title>Genomic Encyclopedia of Type Strains, Phase III (KMG-III): the genomes of soil and plant-associated and newly described type strains.</title>
        <authorList>
            <person name="Whitman W."/>
        </authorList>
    </citation>
    <scope>NUCLEOTIDE SEQUENCE</scope>
    <source>
        <strain evidence="1">HMT 1</strain>
    </source>
</reference>
<keyword evidence="2" id="KW-1185">Reference proteome</keyword>
<organism evidence="1 2">
    <name type="scientific">Methylohalomonas lacus</name>
    <dbReference type="NCBI Taxonomy" id="398773"/>
    <lineage>
        <taxon>Bacteria</taxon>
        <taxon>Pseudomonadati</taxon>
        <taxon>Pseudomonadota</taxon>
        <taxon>Gammaproteobacteria</taxon>
        <taxon>Methylohalomonadales</taxon>
        <taxon>Methylohalomonadaceae</taxon>
        <taxon>Methylohalomonas</taxon>
    </lineage>
</organism>
<dbReference type="EMBL" id="JANUCT010000004">
    <property type="protein sequence ID" value="MCS3902793.1"/>
    <property type="molecule type" value="Genomic_DNA"/>
</dbReference>
<name>A0AAE3HKB8_9GAMM</name>
<protein>
    <submittedName>
        <fullName evidence="1">Uncharacterized protein</fullName>
    </submittedName>
</protein>
<dbReference type="RefSeq" id="WP_259054377.1">
    <property type="nucleotide sequence ID" value="NZ_JANUCT010000004.1"/>
</dbReference>
<evidence type="ECO:0000313" key="2">
    <source>
        <dbReference type="Proteomes" id="UP001204445"/>
    </source>
</evidence>